<dbReference type="OrthoDB" id="4428031at2"/>
<reference evidence="4 5" key="1">
    <citation type="submission" date="2019-09" db="EMBL/GenBank/DDBJ databases">
        <title>Genome Sequences of Streptomyces kaniharaensis ATCC 21070.</title>
        <authorList>
            <person name="Zhu W."/>
            <person name="De Crecy-Lagard V."/>
            <person name="Richards N.G."/>
        </authorList>
    </citation>
    <scope>NUCLEOTIDE SEQUENCE [LARGE SCALE GENOMIC DNA]</scope>
    <source>
        <strain evidence="4 5">SF-557</strain>
    </source>
</reference>
<keyword evidence="2" id="KW-1133">Transmembrane helix</keyword>
<evidence type="ECO:0000256" key="1">
    <source>
        <dbReference type="SAM" id="MobiDB-lite"/>
    </source>
</evidence>
<evidence type="ECO:0000259" key="3">
    <source>
        <dbReference type="Pfam" id="PF26526"/>
    </source>
</evidence>
<keyword evidence="5" id="KW-1185">Reference proteome</keyword>
<proteinExistence type="predicted"/>
<organism evidence="4 5">
    <name type="scientific">Streptomyces kaniharaensis</name>
    <dbReference type="NCBI Taxonomy" id="212423"/>
    <lineage>
        <taxon>Bacteria</taxon>
        <taxon>Bacillati</taxon>
        <taxon>Actinomycetota</taxon>
        <taxon>Actinomycetes</taxon>
        <taxon>Kitasatosporales</taxon>
        <taxon>Streptomycetaceae</taxon>
        <taxon>Streptomyces</taxon>
    </lineage>
</organism>
<dbReference type="Proteomes" id="UP000450000">
    <property type="component" value="Unassembled WGS sequence"/>
</dbReference>
<evidence type="ECO:0000256" key="2">
    <source>
        <dbReference type="SAM" id="Phobius"/>
    </source>
</evidence>
<dbReference type="InterPro" id="IPR058488">
    <property type="entry name" value="DUF8175"/>
</dbReference>
<sequence length="274" mass="28485">MPDQTSSNGPDGPRNPFTNKWFIASGTFLGCVALLGSWIALDGKDEQTTAGGTAAPVTSAPTSTPGGGYTGSPGGASTASPSASAPCPQLPDNNQAPLTISNTFATKELTWKDFHGYRLPESPSSGPAVHSGDIARCYAHSPRGAVLALAQTSIRSSNADNWRAAIDQLVAPGPERDSYLQFVTAARVNPSQPTPGSATIGEYAAYQVNSYTNDTAVVTFAIEFPIGGAYRTVVLTAVWDGTDWKQKMTPLGQQSSAVGQQQTITTMVPFGVGN</sequence>
<evidence type="ECO:0000313" key="4">
    <source>
        <dbReference type="EMBL" id="MQS16448.1"/>
    </source>
</evidence>
<name>A0A6N7L1S5_9ACTN</name>
<keyword evidence="2" id="KW-0812">Transmembrane</keyword>
<keyword evidence="2" id="KW-0472">Membrane</keyword>
<evidence type="ECO:0000313" key="5">
    <source>
        <dbReference type="Proteomes" id="UP000450000"/>
    </source>
</evidence>
<feature type="compositionally biased region" description="Gly residues" evidence="1">
    <location>
        <begin position="65"/>
        <end position="74"/>
    </location>
</feature>
<comment type="caution">
    <text evidence="4">The sequence shown here is derived from an EMBL/GenBank/DDBJ whole genome shotgun (WGS) entry which is preliminary data.</text>
</comment>
<accession>A0A6N7L1S5</accession>
<feature type="domain" description="DUF8175" evidence="3">
    <location>
        <begin position="72"/>
        <end position="267"/>
    </location>
</feature>
<feature type="compositionally biased region" description="Low complexity" evidence="1">
    <location>
        <begin position="75"/>
        <end position="86"/>
    </location>
</feature>
<dbReference type="AlphaFoldDB" id="A0A6N7L1S5"/>
<feature type="region of interest" description="Disordered" evidence="1">
    <location>
        <begin position="48"/>
        <end position="97"/>
    </location>
</feature>
<protein>
    <recommendedName>
        <fullName evidence="3">DUF8175 domain-containing protein</fullName>
    </recommendedName>
</protein>
<feature type="compositionally biased region" description="Low complexity" evidence="1">
    <location>
        <begin position="48"/>
        <end position="64"/>
    </location>
</feature>
<dbReference type="RefSeq" id="WP_153467277.1">
    <property type="nucleotide sequence ID" value="NZ_WBOF01000002.1"/>
</dbReference>
<dbReference type="Pfam" id="PF26526">
    <property type="entry name" value="DUF8175"/>
    <property type="match status" value="1"/>
</dbReference>
<feature type="transmembrane region" description="Helical" evidence="2">
    <location>
        <begin position="21"/>
        <end position="41"/>
    </location>
</feature>
<dbReference type="EMBL" id="WBOF01000002">
    <property type="protein sequence ID" value="MQS16448.1"/>
    <property type="molecule type" value="Genomic_DNA"/>
</dbReference>
<gene>
    <name evidence="4" type="ORF">F7Q99_30700</name>
</gene>